<dbReference type="InterPro" id="IPR000755">
    <property type="entry name" value="A_A_dipeptidase"/>
</dbReference>
<dbReference type="GO" id="GO:0008270">
    <property type="term" value="F:zinc ion binding"/>
    <property type="evidence" value="ECO:0007669"/>
    <property type="project" value="UniProtKB-UniRule"/>
</dbReference>
<evidence type="ECO:0000256" key="2">
    <source>
        <dbReference type="ARBA" id="ARBA00022670"/>
    </source>
</evidence>
<reference evidence="11 12" key="1">
    <citation type="submission" date="2020-08" db="EMBL/GenBank/DDBJ databases">
        <title>Genomic Encyclopedia of Type Strains, Phase IV (KMG-IV): sequencing the most valuable type-strain genomes for metagenomic binning, comparative biology and taxonomic classification.</title>
        <authorList>
            <person name="Goeker M."/>
        </authorList>
    </citation>
    <scope>NUCLEOTIDE SEQUENCE [LARGE SCALE GENOMIC DNA]</scope>
    <source>
        <strain evidence="11 12">DSM 29007</strain>
    </source>
</reference>
<comment type="function">
    <text evidence="9">Catalyzes hydrolysis of the D-alanyl-D-alanine dipeptide.</text>
</comment>
<evidence type="ECO:0000256" key="10">
    <source>
        <dbReference type="SAM" id="SignalP"/>
    </source>
</evidence>
<feature type="binding site" evidence="9">
    <location>
        <position position="155"/>
    </location>
    <ligand>
        <name>Zn(2+)</name>
        <dbReference type="ChEBI" id="CHEBI:29105"/>
        <note>catalytic</note>
    </ligand>
</feature>
<feature type="site" description="Transition state stabilizer" evidence="9">
    <location>
        <position position="123"/>
    </location>
</feature>
<feature type="signal peptide" evidence="10">
    <location>
        <begin position="1"/>
        <end position="21"/>
    </location>
</feature>
<protein>
    <recommendedName>
        <fullName evidence="9">D-alanyl-D-alanine dipeptidase</fullName>
        <shortName evidence="9">D-Ala-D-Ala dipeptidase</shortName>
        <ecNumber evidence="9">3.4.13.22</ecNumber>
    </recommendedName>
</protein>
<comment type="similarity">
    <text evidence="9">Belongs to the peptidase M15D family.</text>
</comment>
<evidence type="ECO:0000256" key="1">
    <source>
        <dbReference type="ARBA" id="ARBA00001362"/>
    </source>
</evidence>
<gene>
    <name evidence="11" type="ORF">HNQ61_000583</name>
</gene>
<name>A0A841GNS8_9BACT</name>
<dbReference type="GO" id="GO:0008237">
    <property type="term" value="F:metallopeptidase activity"/>
    <property type="evidence" value="ECO:0007669"/>
    <property type="project" value="UniProtKB-KW"/>
</dbReference>
<dbReference type="Gene3D" id="3.30.1380.10">
    <property type="match status" value="1"/>
</dbReference>
<evidence type="ECO:0000256" key="8">
    <source>
        <dbReference type="ARBA" id="ARBA00023316"/>
    </source>
</evidence>
<feature type="binding site" evidence="9">
    <location>
        <position position="221"/>
    </location>
    <ligand>
        <name>Zn(2+)</name>
        <dbReference type="ChEBI" id="CHEBI:29105"/>
        <note>catalytic</note>
    </ligand>
</feature>
<dbReference type="HAMAP" id="MF_01924">
    <property type="entry name" value="A_A_dipeptidase"/>
    <property type="match status" value="1"/>
</dbReference>
<dbReference type="EC" id="3.4.13.22" evidence="9"/>
<evidence type="ECO:0000256" key="6">
    <source>
        <dbReference type="ARBA" id="ARBA00022997"/>
    </source>
</evidence>
<evidence type="ECO:0000256" key="4">
    <source>
        <dbReference type="ARBA" id="ARBA00022801"/>
    </source>
</evidence>
<evidence type="ECO:0000256" key="9">
    <source>
        <dbReference type="HAMAP-Rule" id="MF_01924"/>
    </source>
</evidence>
<sequence>MTSEWMMGAAAAIAFSACAPAVGTTAPAAAPPVTAPVGVPAVADRDGECALPAGTVLVDVRQADATIRSDVRYATANNFTGAVLPGYERPVALLRAEAAQALGRVQRRLRTDGVGLKVFDGYRPIRATQAMVNWAQRTGNQWVLDQGYVAGISGHNRAGTVDLTLVDLRTGGEVDMGTAYDTFSAAAHTANAAGTIAANRQRLVRAMAAEGFRNYDKEWWHFTLPGDFPPLDAPLRCFGG</sequence>
<keyword evidence="8" id="KW-0961">Cell wall biogenesis/degradation</keyword>
<comment type="catalytic activity">
    <reaction evidence="1 9">
        <text>D-alanyl-D-alanine + H2O = 2 D-alanine</text>
        <dbReference type="Rhea" id="RHEA:20661"/>
        <dbReference type="ChEBI" id="CHEBI:15377"/>
        <dbReference type="ChEBI" id="CHEBI:57416"/>
        <dbReference type="ChEBI" id="CHEBI:57822"/>
        <dbReference type="EC" id="3.4.13.22"/>
    </reaction>
</comment>
<organism evidence="11 12">
    <name type="scientific">Longimicrobium terrae</name>
    <dbReference type="NCBI Taxonomy" id="1639882"/>
    <lineage>
        <taxon>Bacteria</taxon>
        <taxon>Pseudomonadati</taxon>
        <taxon>Gemmatimonadota</taxon>
        <taxon>Longimicrobiia</taxon>
        <taxon>Longimicrobiales</taxon>
        <taxon>Longimicrobiaceae</taxon>
        <taxon>Longimicrobium</taxon>
    </lineage>
</organism>
<evidence type="ECO:0000256" key="5">
    <source>
        <dbReference type="ARBA" id="ARBA00022833"/>
    </source>
</evidence>
<comment type="cofactor">
    <cofactor evidence="9">
        <name>Zn(2+)</name>
        <dbReference type="ChEBI" id="CHEBI:29105"/>
    </cofactor>
    <text evidence="9">Binds 1 zinc ion per subunit.</text>
</comment>
<dbReference type="PANTHER" id="PTHR43126:SF1">
    <property type="entry name" value="D-ALANYL-D-ALANINE DIPEPTIDASE"/>
    <property type="match status" value="1"/>
</dbReference>
<keyword evidence="5 9" id="KW-0862">Zinc</keyword>
<dbReference type="Pfam" id="PF01427">
    <property type="entry name" value="Peptidase_M15"/>
    <property type="match status" value="1"/>
</dbReference>
<dbReference type="PANTHER" id="PTHR43126">
    <property type="entry name" value="D-ALANYL-D-ALANINE DIPEPTIDASE"/>
    <property type="match status" value="1"/>
</dbReference>
<keyword evidence="3 9" id="KW-0479">Metal-binding</keyword>
<keyword evidence="4 9" id="KW-0378">Hydrolase</keyword>
<keyword evidence="12" id="KW-1185">Reference proteome</keyword>
<dbReference type="InterPro" id="IPR009045">
    <property type="entry name" value="Zn_M74/Hedgehog-like"/>
</dbReference>
<dbReference type="RefSeq" id="WP_221239640.1">
    <property type="nucleotide sequence ID" value="NZ_JACHIA010000001.1"/>
</dbReference>
<feature type="chain" id="PRO_5033023176" description="D-alanyl-D-alanine dipeptidase" evidence="10">
    <location>
        <begin position="22"/>
        <end position="240"/>
    </location>
</feature>
<keyword evidence="10" id="KW-0732">Signal</keyword>
<proteinExistence type="inferred from homology"/>
<feature type="active site" description="Proton donor/acceptor" evidence="9">
    <location>
        <position position="218"/>
    </location>
</feature>
<evidence type="ECO:0000313" key="12">
    <source>
        <dbReference type="Proteomes" id="UP000582837"/>
    </source>
</evidence>
<comment type="caution">
    <text evidence="11">The sequence shown here is derived from an EMBL/GenBank/DDBJ whole genome shotgun (WGS) entry which is preliminary data.</text>
</comment>
<dbReference type="SUPFAM" id="SSF55166">
    <property type="entry name" value="Hedgehog/DD-peptidase"/>
    <property type="match status" value="1"/>
</dbReference>
<evidence type="ECO:0000256" key="7">
    <source>
        <dbReference type="ARBA" id="ARBA00023049"/>
    </source>
</evidence>
<dbReference type="AlphaFoldDB" id="A0A841GNS8"/>
<feature type="binding site" evidence="9">
    <location>
        <position position="162"/>
    </location>
    <ligand>
        <name>Zn(2+)</name>
        <dbReference type="ChEBI" id="CHEBI:29105"/>
        <note>catalytic</note>
    </ligand>
</feature>
<accession>A0A841GNS8</accession>
<dbReference type="GO" id="GO:0006508">
    <property type="term" value="P:proteolysis"/>
    <property type="evidence" value="ECO:0007669"/>
    <property type="project" value="UniProtKB-KW"/>
</dbReference>
<dbReference type="Proteomes" id="UP000582837">
    <property type="component" value="Unassembled WGS sequence"/>
</dbReference>
<dbReference type="EMBL" id="JACHIA010000001">
    <property type="protein sequence ID" value="MBB6068972.1"/>
    <property type="molecule type" value="Genomic_DNA"/>
</dbReference>
<keyword evidence="2 9" id="KW-0645">Protease</keyword>
<keyword evidence="7 9" id="KW-0482">Metalloprotease</keyword>
<evidence type="ECO:0000313" key="11">
    <source>
        <dbReference type="EMBL" id="MBB6068972.1"/>
    </source>
</evidence>
<keyword evidence="6 9" id="KW-0224">Dipeptidase</keyword>
<dbReference type="GO" id="GO:0160237">
    <property type="term" value="F:D-Ala-D-Ala dipeptidase activity"/>
    <property type="evidence" value="ECO:0007669"/>
    <property type="project" value="UniProtKB-EC"/>
</dbReference>
<dbReference type="GO" id="GO:0071555">
    <property type="term" value="P:cell wall organization"/>
    <property type="evidence" value="ECO:0007669"/>
    <property type="project" value="UniProtKB-KW"/>
</dbReference>
<evidence type="ECO:0000256" key="3">
    <source>
        <dbReference type="ARBA" id="ARBA00022723"/>
    </source>
</evidence>